<proteinExistence type="predicted"/>
<dbReference type="AlphaFoldDB" id="A0A699I3Z6"/>
<name>A0A699I3Z6_TANCI</name>
<protein>
    <recommendedName>
        <fullName evidence="2">Pre-mRNA splicing Prp18-interacting factor</fullName>
    </recommendedName>
</protein>
<reference evidence="1" key="1">
    <citation type="journal article" date="2019" name="Sci. Rep.">
        <title>Draft genome of Tanacetum cinerariifolium, the natural source of mosquito coil.</title>
        <authorList>
            <person name="Yamashiro T."/>
            <person name="Shiraishi A."/>
            <person name="Satake H."/>
            <person name="Nakayama K."/>
        </authorList>
    </citation>
    <scope>NUCLEOTIDE SEQUENCE</scope>
</reference>
<accession>A0A699I3Z6</accession>
<sequence length="228" mass="25817">MYEFRECSPCGALYTKSCACSKGDFVDKFVRDPNKTPDSSQRPSHDCPKCGSPVDGLYYRHCALLRKKLKEDPDENSSQSPPQIDHHCCYGCGDSLDDIFCQRCTCKSCGNDAHHGYNSPPKVSITFNPEPCHDQNIDEFPQNLPSFHPACYSGDENSFAYDSTPNIVNDSPNVFNPPSQPPMYSYEFCGDDAHYSYDCPPQVLFIYDPEPCYNQDFNFPQNFQSFQP</sequence>
<evidence type="ECO:0000313" key="1">
    <source>
        <dbReference type="EMBL" id="GEZ15064.1"/>
    </source>
</evidence>
<evidence type="ECO:0008006" key="2">
    <source>
        <dbReference type="Google" id="ProtNLM"/>
    </source>
</evidence>
<gene>
    <name evidence="1" type="ORF">Tci_487037</name>
</gene>
<dbReference type="EMBL" id="BKCJ010246159">
    <property type="protein sequence ID" value="GEZ15064.1"/>
    <property type="molecule type" value="Genomic_DNA"/>
</dbReference>
<organism evidence="1">
    <name type="scientific">Tanacetum cinerariifolium</name>
    <name type="common">Dalmatian daisy</name>
    <name type="synonym">Chrysanthemum cinerariifolium</name>
    <dbReference type="NCBI Taxonomy" id="118510"/>
    <lineage>
        <taxon>Eukaryota</taxon>
        <taxon>Viridiplantae</taxon>
        <taxon>Streptophyta</taxon>
        <taxon>Embryophyta</taxon>
        <taxon>Tracheophyta</taxon>
        <taxon>Spermatophyta</taxon>
        <taxon>Magnoliopsida</taxon>
        <taxon>eudicotyledons</taxon>
        <taxon>Gunneridae</taxon>
        <taxon>Pentapetalae</taxon>
        <taxon>asterids</taxon>
        <taxon>campanulids</taxon>
        <taxon>Asterales</taxon>
        <taxon>Asteraceae</taxon>
        <taxon>Asteroideae</taxon>
        <taxon>Anthemideae</taxon>
        <taxon>Anthemidinae</taxon>
        <taxon>Tanacetum</taxon>
    </lineage>
</organism>
<comment type="caution">
    <text evidence="1">The sequence shown here is derived from an EMBL/GenBank/DDBJ whole genome shotgun (WGS) entry which is preliminary data.</text>
</comment>